<accession>A0A3M9MH48</accession>
<proteinExistence type="predicted"/>
<sequence length="107" mass="12841">MQWWQWVLLWLVLAVLGTVYVGRRLWRLWKPLKLFGIELALAQERLAEVEARVGELEQQLLTVDDLAVLRDPAELRRIRADLVARRRAERAAHRRSRRPEWANHVEW</sequence>
<evidence type="ECO:0000256" key="1">
    <source>
        <dbReference type="SAM" id="Coils"/>
    </source>
</evidence>
<gene>
    <name evidence="3" type="ORF">EFY87_04200</name>
</gene>
<feature type="coiled-coil region" evidence="1">
    <location>
        <begin position="39"/>
        <end position="66"/>
    </location>
</feature>
<keyword evidence="2" id="KW-0812">Transmembrane</keyword>
<dbReference type="RefSeq" id="WP_123270180.1">
    <property type="nucleotide sequence ID" value="NZ_RJJQ01000002.1"/>
</dbReference>
<keyword evidence="1" id="KW-0175">Coiled coil</keyword>
<dbReference type="Proteomes" id="UP000271678">
    <property type="component" value="Unassembled WGS sequence"/>
</dbReference>
<reference evidence="3 4" key="1">
    <citation type="submission" date="2018-11" db="EMBL/GenBank/DDBJ databases">
        <title>Draft genome of Simplicispira Flexivirga sp. BO-16.</title>
        <authorList>
            <person name="Im W.T."/>
        </authorList>
    </citation>
    <scope>NUCLEOTIDE SEQUENCE [LARGE SCALE GENOMIC DNA]</scope>
    <source>
        <strain evidence="3 4">BO-16</strain>
    </source>
</reference>
<keyword evidence="2" id="KW-0472">Membrane</keyword>
<evidence type="ECO:0000313" key="4">
    <source>
        <dbReference type="Proteomes" id="UP000271678"/>
    </source>
</evidence>
<keyword evidence="2" id="KW-1133">Transmembrane helix</keyword>
<protein>
    <submittedName>
        <fullName evidence="3">Uncharacterized protein</fullName>
    </submittedName>
</protein>
<keyword evidence="4" id="KW-1185">Reference proteome</keyword>
<dbReference type="EMBL" id="RJJQ01000002">
    <property type="protein sequence ID" value="RNI24892.1"/>
    <property type="molecule type" value="Genomic_DNA"/>
</dbReference>
<dbReference type="AlphaFoldDB" id="A0A3M9MH48"/>
<organism evidence="3 4">
    <name type="scientific">Flexivirga caeni</name>
    <dbReference type="NCBI Taxonomy" id="2294115"/>
    <lineage>
        <taxon>Bacteria</taxon>
        <taxon>Bacillati</taxon>
        <taxon>Actinomycetota</taxon>
        <taxon>Actinomycetes</taxon>
        <taxon>Micrococcales</taxon>
        <taxon>Dermacoccaceae</taxon>
        <taxon>Flexivirga</taxon>
    </lineage>
</organism>
<name>A0A3M9MH48_9MICO</name>
<feature type="transmembrane region" description="Helical" evidence="2">
    <location>
        <begin position="6"/>
        <end position="26"/>
    </location>
</feature>
<comment type="caution">
    <text evidence="3">The sequence shown here is derived from an EMBL/GenBank/DDBJ whole genome shotgun (WGS) entry which is preliminary data.</text>
</comment>
<evidence type="ECO:0000256" key="2">
    <source>
        <dbReference type="SAM" id="Phobius"/>
    </source>
</evidence>
<evidence type="ECO:0000313" key="3">
    <source>
        <dbReference type="EMBL" id="RNI24892.1"/>
    </source>
</evidence>